<dbReference type="SUPFAM" id="SSF50249">
    <property type="entry name" value="Nucleic acid-binding proteins"/>
    <property type="match status" value="3"/>
</dbReference>
<evidence type="ECO:0000259" key="4">
    <source>
        <dbReference type="PROSITE" id="PS51857"/>
    </source>
</evidence>
<dbReference type="Proteomes" id="UP000663860">
    <property type="component" value="Unassembled WGS sequence"/>
</dbReference>
<evidence type="ECO:0000256" key="3">
    <source>
        <dbReference type="SAM" id="Phobius"/>
    </source>
</evidence>
<dbReference type="Gene3D" id="2.40.50.140">
    <property type="entry name" value="Nucleic acid-binding proteins"/>
    <property type="match status" value="3"/>
</dbReference>
<dbReference type="InterPro" id="IPR012340">
    <property type="entry name" value="NA-bd_OB-fold"/>
</dbReference>
<evidence type="ECO:0000313" key="5">
    <source>
        <dbReference type="EMBL" id="CAF1079385.1"/>
    </source>
</evidence>
<dbReference type="PANTHER" id="PTHR28624:SF1">
    <property type="entry name" value="MITOCHONDRIAL POTASSIUM CHANNEL"/>
    <property type="match status" value="1"/>
</dbReference>
<organism evidence="6 7">
    <name type="scientific">Adineta steineri</name>
    <dbReference type="NCBI Taxonomy" id="433720"/>
    <lineage>
        <taxon>Eukaryota</taxon>
        <taxon>Metazoa</taxon>
        <taxon>Spiralia</taxon>
        <taxon>Gnathifera</taxon>
        <taxon>Rotifera</taxon>
        <taxon>Eurotatoria</taxon>
        <taxon>Bdelloidea</taxon>
        <taxon>Adinetida</taxon>
        <taxon>Adinetidae</taxon>
        <taxon>Adineta</taxon>
    </lineage>
</organism>
<feature type="domain" description="CSD" evidence="4">
    <location>
        <begin position="338"/>
        <end position="403"/>
    </location>
</feature>
<keyword evidence="3" id="KW-0812">Transmembrane</keyword>
<dbReference type="PRINTS" id="PR00050">
    <property type="entry name" value="COLDSHOCK"/>
</dbReference>
<sequence length="492" mass="57499">MLTRLPIRRFSINNKKSRLYRWLDIYEDFVGLKEVKQAQSAVNDAERSFIETQTERRSYSNELIKLQNDLARIRNDMDKLSRSDDAYFELFKSEHDLVKKEKLTQLELKKQDEIERQLFSSLQLALRESQEKEKMRIERTKYWSIIGSVVGALAGMIGATLTNRHRIKEFHNITQESQKLYENLIDKQEISIDKLKQELTNLSSNDSCENILLLNQQSEERIQSKLIYHTNFMLISAIIRQDKVFRLQIQALSSIVNNVNSNRDLGIVKRFSKDKGFGFITRKNDGTDFFVHFQSIVGTGFKTLEEGQEVEFKGSEGVKGREARDKQVKDSKPVTKDRYTGTIRKFVKNRGFGFITRKSDGADFFVHSRSIHHRDLENFHEGIEVDFYESESNRGAEAKDVRIIKNTNTKDQIVNKEISDTNKQETGIIHRWNKERGFGFVRRIANGNDLFVHARSLKDGLRELEIDQEIQFRIQTTEKGDEAYDVYLIKNK</sequence>
<proteinExistence type="predicted"/>
<feature type="coiled-coil region" evidence="1">
    <location>
        <begin position="56"/>
        <end position="83"/>
    </location>
</feature>
<evidence type="ECO:0000313" key="6">
    <source>
        <dbReference type="EMBL" id="CAF3506443.1"/>
    </source>
</evidence>
<feature type="domain" description="CSD" evidence="4">
    <location>
        <begin position="424"/>
        <end position="488"/>
    </location>
</feature>
<name>A0A818HM43_9BILA</name>
<keyword evidence="3" id="KW-1133">Transmembrane helix</keyword>
<reference evidence="6" key="1">
    <citation type="submission" date="2021-02" db="EMBL/GenBank/DDBJ databases">
        <authorList>
            <person name="Nowell W R."/>
        </authorList>
    </citation>
    <scope>NUCLEOTIDE SEQUENCE</scope>
</reference>
<feature type="domain" description="CSD" evidence="4">
    <location>
        <begin position="263"/>
        <end position="330"/>
    </location>
</feature>
<gene>
    <name evidence="5" type="ORF">IZO911_LOCUS21872</name>
    <name evidence="6" type="ORF">KXQ929_LOCUS355</name>
</gene>
<dbReference type="EMBL" id="CAJOBB010000008">
    <property type="protein sequence ID" value="CAF3506443.1"/>
    <property type="molecule type" value="Genomic_DNA"/>
</dbReference>
<accession>A0A818HM43</accession>
<dbReference type="GO" id="GO:0003676">
    <property type="term" value="F:nucleic acid binding"/>
    <property type="evidence" value="ECO:0007669"/>
    <property type="project" value="InterPro"/>
</dbReference>
<protein>
    <recommendedName>
        <fullName evidence="4">CSD domain-containing protein</fullName>
    </recommendedName>
</protein>
<feature type="coiled-coil region" evidence="1">
    <location>
        <begin position="178"/>
        <end position="205"/>
    </location>
</feature>
<dbReference type="PANTHER" id="PTHR28624">
    <property type="entry name" value="COILED-COIL DOMAIN-CONTAINING PROTEIN 51"/>
    <property type="match status" value="1"/>
</dbReference>
<evidence type="ECO:0000313" key="7">
    <source>
        <dbReference type="Proteomes" id="UP000663868"/>
    </source>
</evidence>
<dbReference type="PROSITE" id="PS51857">
    <property type="entry name" value="CSD_2"/>
    <property type="match status" value="3"/>
</dbReference>
<dbReference type="Proteomes" id="UP000663868">
    <property type="component" value="Unassembled WGS sequence"/>
</dbReference>
<evidence type="ECO:0000256" key="1">
    <source>
        <dbReference type="SAM" id="Coils"/>
    </source>
</evidence>
<dbReference type="CDD" id="cd04458">
    <property type="entry name" value="CSP_CDS"/>
    <property type="match status" value="3"/>
</dbReference>
<keyword evidence="1" id="KW-0175">Coiled coil</keyword>
<dbReference type="InterPro" id="IPR037660">
    <property type="entry name" value="CCDC51"/>
</dbReference>
<dbReference type="InterPro" id="IPR011129">
    <property type="entry name" value="CSD"/>
</dbReference>
<dbReference type="AlphaFoldDB" id="A0A818HM43"/>
<dbReference type="SMART" id="SM00357">
    <property type="entry name" value="CSP"/>
    <property type="match status" value="3"/>
</dbReference>
<evidence type="ECO:0000256" key="2">
    <source>
        <dbReference type="SAM" id="MobiDB-lite"/>
    </source>
</evidence>
<feature type="region of interest" description="Disordered" evidence="2">
    <location>
        <begin position="315"/>
        <end position="334"/>
    </location>
</feature>
<keyword evidence="3" id="KW-0472">Membrane</keyword>
<comment type="caution">
    <text evidence="6">The sequence shown here is derived from an EMBL/GenBank/DDBJ whole genome shotgun (WGS) entry which is preliminary data.</text>
</comment>
<dbReference type="InterPro" id="IPR002059">
    <property type="entry name" value="CSP_DNA-bd"/>
</dbReference>
<dbReference type="Pfam" id="PF00313">
    <property type="entry name" value="CSD"/>
    <property type="match status" value="3"/>
</dbReference>
<dbReference type="EMBL" id="CAJNOE010000239">
    <property type="protein sequence ID" value="CAF1079385.1"/>
    <property type="molecule type" value="Genomic_DNA"/>
</dbReference>
<feature type="transmembrane region" description="Helical" evidence="3">
    <location>
        <begin position="142"/>
        <end position="161"/>
    </location>
</feature>